<proteinExistence type="predicted"/>
<name>A0A918YL41_9ACTN</name>
<dbReference type="PANTHER" id="PTHR10696:SF56">
    <property type="entry name" value="TAUD_TFDA-LIKE DOMAIN-CONTAINING PROTEIN"/>
    <property type="match status" value="1"/>
</dbReference>
<keyword evidence="3" id="KW-0408">Iron</keyword>
<dbReference type="GO" id="GO:0017000">
    <property type="term" value="P:antibiotic biosynthetic process"/>
    <property type="evidence" value="ECO:0007669"/>
    <property type="project" value="UniProtKB-KW"/>
</dbReference>
<organism evidence="6 7">
    <name type="scientific">Streptomyces alanosinicus</name>
    <dbReference type="NCBI Taxonomy" id="68171"/>
    <lineage>
        <taxon>Bacteria</taxon>
        <taxon>Bacillati</taxon>
        <taxon>Actinomycetota</taxon>
        <taxon>Actinomycetes</taxon>
        <taxon>Kitasatosporales</taxon>
        <taxon>Streptomycetaceae</taxon>
        <taxon>Streptomyces</taxon>
    </lineage>
</organism>
<dbReference type="InterPro" id="IPR042098">
    <property type="entry name" value="TauD-like_sf"/>
</dbReference>
<dbReference type="InterPro" id="IPR003819">
    <property type="entry name" value="TauD/TfdA-like"/>
</dbReference>
<reference evidence="6" key="1">
    <citation type="journal article" date="2014" name="Int. J. Syst. Evol. Microbiol.">
        <title>Complete genome sequence of Corynebacterium casei LMG S-19264T (=DSM 44701T), isolated from a smear-ripened cheese.</title>
        <authorList>
            <consortium name="US DOE Joint Genome Institute (JGI-PGF)"/>
            <person name="Walter F."/>
            <person name="Albersmeier A."/>
            <person name="Kalinowski J."/>
            <person name="Ruckert C."/>
        </authorList>
    </citation>
    <scope>NUCLEOTIDE SEQUENCE</scope>
    <source>
        <strain evidence="6">JCM 4714</strain>
    </source>
</reference>
<keyword evidence="2" id="KW-0560">Oxidoreductase</keyword>
<evidence type="ECO:0000256" key="4">
    <source>
        <dbReference type="ARBA" id="ARBA00023194"/>
    </source>
</evidence>
<dbReference type="Proteomes" id="UP000655443">
    <property type="component" value="Unassembled WGS sequence"/>
</dbReference>
<comment type="cofactor">
    <cofactor evidence="1">
        <name>Fe(2+)</name>
        <dbReference type="ChEBI" id="CHEBI:29033"/>
    </cofactor>
</comment>
<evidence type="ECO:0000256" key="1">
    <source>
        <dbReference type="ARBA" id="ARBA00001954"/>
    </source>
</evidence>
<dbReference type="EMBL" id="BMVG01000012">
    <property type="protein sequence ID" value="GHE06680.1"/>
    <property type="molecule type" value="Genomic_DNA"/>
</dbReference>
<dbReference type="SUPFAM" id="SSF51197">
    <property type="entry name" value="Clavaminate synthase-like"/>
    <property type="match status" value="1"/>
</dbReference>
<dbReference type="PANTHER" id="PTHR10696">
    <property type="entry name" value="GAMMA-BUTYROBETAINE HYDROXYLASE-RELATED"/>
    <property type="match status" value="1"/>
</dbReference>
<evidence type="ECO:0000259" key="5">
    <source>
        <dbReference type="Pfam" id="PF02668"/>
    </source>
</evidence>
<dbReference type="RefSeq" id="WP_268252654.1">
    <property type="nucleotide sequence ID" value="NZ_BMVG01000012.1"/>
</dbReference>
<comment type="caution">
    <text evidence="6">The sequence shown here is derived from an EMBL/GenBank/DDBJ whole genome shotgun (WGS) entry which is preliminary data.</text>
</comment>
<dbReference type="AlphaFoldDB" id="A0A918YL41"/>
<accession>A0A918YL41</accession>
<dbReference type="InterPro" id="IPR050411">
    <property type="entry name" value="AlphaKG_dependent_hydroxylases"/>
</dbReference>
<reference evidence="6" key="2">
    <citation type="submission" date="2020-09" db="EMBL/GenBank/DDBJ databases">
        <authorList>
            <person name="Sun Q."/>
            <person name="Ohkuma M."/>
        </authorList>
    </citation>
    <scope>NUCLEOTIDE SEQUENCE</scope>
    <source>
        <strain evidence="6">JCM 4714</strain>
    </source>
</reference>
<gene>
    <name evidence="6" type="primary">ambC</name>
    <name evidence="6" type="ORF">GCM10010339_48480</name>
</gene>
<sequence>MSEAVAISQEHGISVFQVDDQGAETLNIAAVARIFRSDLRKIAAESGAVLVRGLGPLTVDDFSKAAEHLLDVVVRDNGEHEPANDTGDVQTPVPYDAGRKLLWHNENSFNHRWPLLLLFSAELPAADGGQTPLADARRMLEVLDPGLVRRFRDRGVAYLRTYGSGVGRSWQSVFHTESRSEAEARCRREGIGFQWGTDGTLRTRAVRPAVVEHPLTGQLSWFAQAQHWHPSCLDDETREAVLSVYAPDELPRDCRYGDGSVIEGAVMEEILHAYQSIERTFDWVKGDVLIVDNVASAHARNPYTPPRRLLVAMGDEYEFTGPTAAAVRKAGS</sequence>
<keyword evidence="4" id="KW-0045">Antibiotic biosynthesis</keyword>
<dbReference type="Pfam" id="PF02668">
    <property type="entry name" value="TauD"/>
    <property type="match status" value="1"/>
</dbReference>
<evidence type="ECO:0000256" key="2">
    <source>
        <dbReference type="ARBA" id="ARBA00023002"/>
    </source>
</evidence>
<dbReference type="GO" id="GO:0016491">
    <property type="term" value="F:oxidoreductase activity"/>
    <property type="evidence" value="ECO:0007669"/>
    <property type="project" value="UniProtKB-KW"/>
</dbReference>
<dbReference type="Gene3D" id="3.60.130.10">
    <property type="entry name" value="Clavaminate synthase-like"/>
    <property type="match status" value="1"/>
</dbReference>
<feature type="domain" description="TauD/TfdA-like" evidence="5">
    <location>
        <begin position="21"/>
        <end position="312"/>
    </location>
</feature>
<evidence type="ECO:0000313" key="6">
    <source>
        <dbReference type="EMBL" id="GHE06680.1"/>
    </source>
</evidence>
<protein>
    <submittedName>
        <fullName evidence="6">Protein AmbC</fullName>
    </submittedName>
</protein>
<keyword evidence="7" id="KW-1185">Reference proteome</keyword>
<evidence type="ECO:0000313" key="7">
    <source>
        <dbReference type="Proteomes" id="UP000655443"/>
    </source>
</evidence>
<evidence type="ECO:0000256" key="3">
    <source>
        <dbReference type="ARBA" id="ARBA00023004"/>
    </source>
</evidence>